<dbReference type="GO" id="GO:0005634">
    <property type="term" value="C:nucleus"/>
    <property type="evidence" value="ECO:0007669"/>
    <property type="project" value="UniProtKB-SubCell"/>
</dbReference>
<sequence length="612" mass="66847">MSSSATTTSLSSMATEPVVSAEVIRECIQSPQTHCERQTENSDADDIEVFGKLVQTHFKRVFRDAKALNQIPVFGRTGMHLKPKPGSLARFRCMVQDPSYGEELHLSVAQLINTETGERRQKFSQYTDSGHKLKEGWEVDYASNGNRFIEKEVAYCVSVPGQSGWAEMDGAEGLEHVMEALDISSASEAPVMGCAEKYSLNGQTHSAALVKFYAPGSAPKVSEVVDVVGIFEIGCNPRDEEGDKQWPCLHAIFHGAVTIDNLVSGLPVITCGSDYVHRHSMCLAHLTEVLGGDGLAAHYLLLHLLSNTVEVQGTKVGKLSLNLIGFPAAVNKHDKSEAKEDATTKPVFALDNPATKRIGDALAQLVPRCVEIPFALKLLNNTSFVPNAETGDLRAGVLQLAPGTQAVCDETCLQEGTLGERGVRNLHALQTAILEQAVTYMYPFQPIEMAANLRILVLSTGKSILHNDCDLYLAESASQLLQKINGDDGSAGEPKSLDPMHSEQIRQYLEAARHLDFSVPKDVSDRISEEYAQMRRRAHERNEKMVSQAELALTVTVARLVSISKGESELSWDSWAEACALEASRNERNSGFLAKKRAAMEEASQKQKPGLD</sequence>
<dbReference type="GO" id="GO:0003682">
    <property type="term" value="F:chromatin binding"/>
    <property type="evidence" value="ECO:0007669"/>
    <property type="project" value="TreeGrafter"/>
</dbReference>
<evidence type="ECO:0000256" key="1">
    <source>
        <dbReference type="ARBA" id="ARBA00004123"/>
    </source>
</evidence>
<evidence type="ECO:0000313" key="4">
    <source>
        <dbReference type="Proteomes" id="UP001145021"/>
    </source>
</evidence>
<dbReference type="Proteomes" id="UP001145021">
    <property type="component" value="Unassembled WGS sequence"/>
</dbReference>
<evidence type="ECO:0000256" key="2">
    <source>
        <dbReference type="ARBA" id="ARBA00023242"/>
    </source>
</evidence>
<dbReference type="EMBL" id="JANBOH010000163">
    <property type="protein sequence ID" value="KAJ1644470.1"/>
    <property type="molecule type" value="Genomic_DNA"/>
</dbReference>
<keyword evidence="2" id="KW-0539">Nucleus</keyword>
<name>A0A9W7XK80_9FUNG</name>
<dbReference type="PANTHER" id="PTHR13489">
    <property type="entry name" value="MINI-CHROMOSOME MAINTENANCE COMPLEX-BINDING PROTEIN"/>
    <property type="match status" value="1"/>
</dbReference>
<dbReference type="PANTHER" id="PTHR13489:SF0">
    <property type="entry name" value="MINI-CHROMOSOME MAINTENANCE COMPLEX-BINDING PROTEIN"/>
    <property type="match status" value="1"/>
</dbReference>
<keyword evidence="4" id="KW-1185">Reference proteome</keyword>
<dbReference type="Pfam" id="PF09739">
    <property type="entry name" value="MCM_bind"/>
    <property type="match status" value="2"/>
</dbReference>
<evidence type="ECO:0000313" key="3">
    <source>
        <dbReference type="EMBL" id="KAJ1644470.1"/>
    </source>
</evidence>
<reference evidence="3" key="1">
    <citation type="submission" date="2022-07" db="EMBL/GenBank/DDBJ databases">
        <title>Phylogenomic reconstructions and comparative analyses of Kickxellomycotina fungi.</title>
        <authorList>
            <person name="Reynolds N.K."/>
            <person name="Stajich J.E."/>
            <person name="Barry K."/>
            <person name="Grigoriev I.V."/>
            <person name="Crous P."/>
            <person name="Smith M.E."/>
        </authorList>
    </citation>
    <scope>NUCLEOTIDE SEQUENCE</scope>
    <source>
        <strain evidence="3">NBRC 105413</strain>
    </source>
</reference>
<proteinExistence type="predicted"/>
<organism evidence="3 4">
    <name type="scientific">Coemansia asiatica</name>
    <dbReference type="NCBI Taxonomy" id="1052880"/>
    <lineage>
        <taxon>Eukaryota</taxon>
        <taxon>Fungi</taxon>
        <taxon>Fungi incertae sedis</taxon>
        <taxon>Zoopagomycota</taxon>
        <taxon>Kickxellomycotina</taxon>
        <taxon>Kickxellomycetes</taxon>
        <taxon>Kickxellales</taxon>
        <taxon>Kickxellaceae</taxon>
        <taxon>Coemansia</taxon>
    </lineage>
</organism>
<gene>
    <name evidence="3" type="ORF">LPJ64_003864</name>
</gene>
<dbReference type="AlphaFoldDB" id="A0A9W7XK80"/>
<comment type="caution">
    <text evidence="3">The sequence shown here is derived from an EMBL/GenBank/DDBJ whole genome shotgun (WGS) entry which is preliminary data.</text>
</comment>
<protein>
    <recommendedName>
        <fullName evidence="5">Mini-chromosome maintenance complex-binding protein</fullName>
    </recommendedName>
</protein>
<dbReference type="GO" id="GO:0006261">
    <property type="term" value="P:DNA-templated DNA replication"/>
    <property type="evidence" value="ECO:0007669"/>
    <property type="project" value="TreeGrafter"/>
</dbReference>
<evidence type="ECO:0008006" key="5">
    <source>
        <dbReference type="Google" id="ProtNLM"/>
    </source>
</evidence>
<comment type="subcellular location">
    <subcellularLocation>
        <location evidence="1">Nucleus</location>
    </subcellularLocation>
</comment>
<dbReference type="InterPro" id="IPR019140">
    <property type="entry name" value="MCM_complex-bd"/>
</dbReference>
<accession>A0A9W7XK80</accession>